<name>A0A1W1YJN6_9BACT</name>
<dbReference type="InterPro" id="IPR027467">
    <property type="entry name" value="MopterinOxRdtase_cofactor_BS"/>
</dbReference>
<evidence type="ECO:0000256" key="1">
    <source>
        <dbReference type="ARBA" id="ARBA00022485"/>
    </source>
</evidence>
<dbReference type="InterPro" id="IPR001041">
    <property type="entry name" value="2Fe-2S_ferredoxin-type"/>
</dbReference>
<dbReference type="PROSITE" id="PS00198">
    <property type="entry name" value="4FE4S_FER_1"/>
    <property type="match status" value="1"/>
</dbReference>
<dbReference type="GO" id="GO:0022904">
    <property type="term" value="P:respiratory electron transport chain"/>
    <property type="evidence" value="ECO:0007669"/>
    <property type="project" value="TreeGrafter"/>
</dbReference>
<protein>
    <submittedName>
        <fullName evidence="10">Formate dehydrogenase (NADP) alpha subunit</fullName>
    </submittedName>
</protein>
<dbReference type="PROSITE" id="PS51669">
    <property type="entry name" value="4FE4S_MOW_BIS_MGD"/>
    <property type="match status" value="1"/>
</dbReference>
<dbReference type="InterPro" id="IPR050123">
    <property type="entry name" value="Prok_molybdopt-oxidoreductase"/>
</dbReference>
<dbReference type="GO" id="GO:0016020">
    <property type="term" value="C:membrane"/>
    <property type="evidence" value="ECO:0007669"/>
    <property type="project" value="TreeGrafter"/>
</dbReference>
<feature type="domain" description="2Fe-2S ferredoxin-type" evidence="7">
    <location>
        <begin position="4"/>
        <end position="81"/>
    </location>
</feature>
<dbReference type="InterPro" id="IPR017900">
    <property type="entry name" value="4Fe4S_Fe_S_CS"/>
</dbReference>
<dbReference type="PANTHER" id="PTHR43105:SF14">
    <property type="entry name" value="FORMATE DEHYDROGENASE H"/>
    <property type="match status" value="1"/>
</dbReference>
<evidence type="ECO:0000259" key="7">
    <source>
        <dbReference type="PROSITE" id="PS51085"/>
    </source>
</evidence>
<dbReference type="InterPro" id="IPR006963">
    <property type="entry name" value="Mopterin_OxRdtase_4Fe-4S_dom"/>
</dbReference>
<organism evidence="10 11">
    <name type="scientific">Desulfocicer vacuolatum DSM 3385</name>
    <dbReference type="NCBI Taxonomy" id="1121400"/>
    <lineage>
        <taxon>Bacteria</taxon>
        <taxon>Pseudomonadati</taxon>
        <taxon>Thermodesulfobacteriota</taxon>
        <taxon>Desulfobacteria</taxon>
        <taxon>Desulfobacterales</taxon>
        <taxon>Desulfobacteraceae</taxon>
        <taxon>Desulfocicer</taxon>
    </lineage>
</organism>
<dbReference type="STRING" id="1121400.SAMN02746065_101117"/>
<dbReference type="FunFam" id="3.30.70.20:FF:000035">
    <property type="entry name" value="Iron hydrogenase 1"/>
    <property type="match status" value="1"/>
</dbReference>
<dbReference type="Pfam" id="PF13510">
    <property type="entry name" value="Fer2_4"/>
    <property type="match status" value="1"/>
</dbReference>
<sequence>MGKEDIIYIDDNPFTFTPGETILDVAHRNNIFIPTLCHLKGTTPTGACRICVVEVEGARDLVASCAAPATPGMVIHSESKEVINARKNIIQLMLSSGNHNCAIRDFESDDWTSFQLKTLEADQYNELCPVWGDCKLQDLAYRYQVTTRHMPLSESKYPIERENPFIQRDFSRCILCGRCVQACREVQVNNAIDFGYRGADTKIIAGTDVPLKNSDCVFCGECVEVCPVGALIPKESLKAKTRFEDIKKTRTTCSFCGVGCQMELSVQDNKIVGINSAGRDVAPNNGSLCVKGRYGYDFVASPKRLTTPLIKKEGKLTESTWDEALDFVATRLNEIKDRSGSDSMGVLTSARVTNEENYIAQKFARAVLKTNNVDHCARL</sequence>
<feature type="domain" description="4Fe-4S ferredoxin-type" evidence="8">
    <location>
        <begin position="164"/>
        <end position="194"/>
    </location>
</feature>
<dbReference type="GO" id="GO:0046872">
    <property type="term" value="F:metal ion binding"/>
    <property type="evidence" value="ECO:0007669"/>
    <property type="project" value="UniProtKB-KW"/>
</dbReference>
<dbReference type="PROSITE" id="PS51085">
    <property type="entry name" value="2FE2S_FER_2"/>
    <property type="match status" value="1"/>
</dbReference>
<feature type="domain" description="4Fe-4S Mo/W bis-MGD-type" evidence="9">
    <location>
        <begin position="246"/>
        <end position="303"/>
    </location>
</feature>
<dbReference type="InterPro" id="IPR036010">
    <property type="entry name" value="2Fe-2S_ferredoxin-like_sf"/>
</dbReference>
<evidence type="ECO:0000313" key="10">
    <source>
        <dbReference type="EMBL" id="SMC36440.1"/>
    </source>
</evidence>
<dbReference type="SUPFAM" id="SSF53706">
    <property type="entry name" value="Formate dehydrogenase/DMSO reductase, domains 1-3"/>
    <property type="match status" value="1"/>
</dbReference>
<evidence type="ECO:0000256" key="2">
    <source>
        <dbReference type="ARBA" id="ARBA00022723"/>
    </source>
</evidence>
<dbReference type="InterPro" id="IPR006656">
    <property type="entry name" value="Mopterin_OxRdtase"/>
</dbReference>
<keyword evidence="2" id="KW-0479">Metal-binding</keyword>
<dbReference type="InterPro" id="IPR019574">
    <property type="entry name" value="NADH_UbQ_OxRdtase_Gsu_4Fe4S-bd"/>
</dbReference>
<keyword evidence="11" id="KW-1185">Reference proteome</keyword>
<dbReference type="SMART" id="SM00926">
    <property type="entry name" value="Molybdop_Fe4S4"/>
    <property type="match status" value="1"/>
</dbReference>
<keyword evidence="4" id="KW-0560">Oxidoreductase</keyword>
<dbReference type="Pfam" id="PF22117">
    <property type="entry name" value="Fer4_Nqo3"/>
    <property type="match status" value="1"/>
</dbReference>
<dbReference type="Proteomes" id="UP000192418">
    <property type="component" value="Unassembled WGS sequence"/>
</dbReference>
<keyword evidence="6" id="KW-0411">Iron-sulfur</keyword>
<dbReference type="Gene3D" id="3.40.50.740">
    <property type="match status" value="1"/>
</dbReference>
<evidence type="ECO:0000256" key="3">
    <source>
        <dbReference type="ARBA" id="ARBA00022737"/>
    </source>
</evidence>
<evidence type="ECO:0000256" key="6">
    <source>
        <dbReference type="ARBA" id="ARBA00023014"/>
    </source>
</evidence>
<accession>A0A1W1YJN6</accession>
<dbReference type="Pfam" id="PF00384">
    <property type="entry name" value="Molybdopterin"/>
    <property type="match status" value="1"/>
</dbReference>
<gene>
    <name evidence="10" type="ORF">SAMN02746065_101117</name>
</gene>
<evidence type="ECO:0000313" key="11">
    <source>
        <dbReference type="Proteomes" id="UP000192418"/>
    </source>
</evidence>
<dbReference type="GO" id="GO:0003954">
    <property type="term" value="F:NADH dehydrogenase activity"/>
    <property type="evidence" value="ECO:0007669"/>
    <property type="project" value="TreeGrafter"/>
</dbReference>
<dbReference type="SUPFAM" id="SSF54292">
    <property type="entry name" value="2Fe-2S ferredoxin-like"/>
    <property type="match status" value="1"/>
</dbReference>
<dbReference type="PANTHER" id="PTHR43105">
    <property type="entry name" value="RESPIRATORY NITRATE REDUCTASE"/>
    <property type="match status" value="1"/>
</dbReference>
<dbReference type="SUPFAM" id="SSF54862">
    <property type="entry name" value="4Fe-4S ferredoxins"/>
    <property type="match status" value="1"/>
</dbReference>
<evidence type="ECO:0000259" key="8">
    <source>
        <dbReference type="PROSITE" id="PS51379"/>
    </source>
</evidence>
<keyword evidence="3" id="KW-0677">Repeat</keyword>
<dbReference type="PROSITE" id="PS51379">
    <property type="entry name" value="4FE4S_FER_2"/>
    <property type="match status" value="2"/>
</dbReference>
<feature type="domain" description="4Fe-4S ferredoxin-type" evidence="8">
    <location>
        <begin position="208"/>
        <end position="236"/>
    </location>
</feature>
<dbReference type="InterPro" id="IPR054351">
    <property type="entry name" value="NADH_UbQ_OxRdtase_ferredoxin"/>
</dbReference>
<dbReference type="AlphaFoldDB" id="A0A1W1YJN6"/>
<dbReference type="PROSITE" id="PS00551">
    <property type="entry name" value="MOLYBDOPTERIN_PROK_1"/>
    <property type="match status" value="1"/>
</dbReference>
<dbReference type="Gene3D" id="3.10.20.740">
    <property type="match status" value="1"/>
</dbReference>
<keyword evidence="1" id="KW-0004">4Fe-4S</keyword>
<proteinExistence type="predicted"/>
<dbReference type="Gene3D" id="2.20.25.90">
    <property type="entry name" value="ADC-like domains"/>
    <property type="match status" value="1"/>
</dbReference>
<dbReference type="Pfam" id="PF04879">
    <property type="entry name" value="Molybdop_Fe4S4"/>
    <property type="match status" value="1"/>
</dbReference>
<dbReference type="GO" id="GO:0051539">
    <property type="term" value="F:4 iron, 4 sulfur cluster binding"/>
    <property type="evidence" value="ECO:0007669"/>
    <property type="project" value="UniProtKB-KW"/>
</dbReference>
<dbReference type="SMART" id="SM00929">
    <property type="entry name" value="NADH-G_4Fe-4S_3"/>
    <property type="match status" value="1"/>
</dbReference>
<dbReference type="EMBL" id="FWXY01000001">
    <property type="protein sequence ID" value="SMC36440.1"/>
    <property type="molecule type" value="Genomic_DNA"/>
</dbReference>
<dbReference type="Gene3D" id="3.30.70.20">
    <property type="match status" value="1"/>
</dbReference>
<dbReference type="InterPro" id="IPR017896">
    <property type="entry name" value="4Fe4S_Fe-S-bd"/>
</dbReference>
<reference evidence="10 11" key="1">
    <citation type="submission" date="2017-04" db="EMBL/GenBank/DDBJ databases">
        <authorList>
            <person name="Afonso C.L."/>
            <person name="Miller P.J."/>
            <person name="Scott M.A."/>
            <person name="Spackman E."/>
            <person name="Goraichik I."/>
            <person name="Dimitrov K.M."/>
            <person name="Suarez D.L."/>
            <person name="Swayne D.E."/>
        </authorList>
    </citation>
    <scope>NUCLEOTIDE SEQUENCE [LARGE SCALE GENOMIC DNA]</scope>
    <source>
        <strain evidence="10 11">DSM 3385</strain>
    </source>
</reference>
<evidence type="ECO:0000259" key="9">
    <source>
        <dbReference type="PROSITE" id="PS51669"/>
    </source>
</evidence>
<evidence type="ECO:0000256" key="4">
    <source>
        <dbReference type="ARBA" id="ARBA00023002"/>
    </source>
</evidence>
<evidence type="ECO:0000256" key="5">
    <source>
        <dbReference type="ARBA" id="ARBA00023004"/>
    </source>
</evidence>
<dbReference type="CDD" id="cd00207">
    <property type="entry name" value="fer2"/>
    <property type="match status" value="1"/>
</dbReference>
<keyword evidence="5" id="KW-0408">Iron</keyword>